<feature type="domain" description="BON" evidence="2">
    <location>
        <begin position="118"/>
        <end position="186"/>
    </location>
</feature>
<dbReference type="PANTHER" id="PTHR34606:SF15">
    <property type="entry name" value="BON DOMAIN-CONTAINING PROTEIN"/>
    <property type="match status" value="1"/>
</dbReference>
<feature type="compositionally biased region" description="Gly residues" evidence="1">
    <location>
        <begin position="34"/>
        <end position="50"/>
    </location>
</feature>
<dbReference type="SMART" id="SM00749">
    <property type="entry name" value="BON"/>
    <property type="match status" value="1"/>
</dbReference>
<dbReference type="OrthoDB" id="680465at2"/>
<feature type="region of interest" description="Disordered" evidence="1">
    <location>
        <begin position="170"/>
        <end position="232"/>
    </location>
</feature>
<organism evidence="3 4">
    <name type="scientific">Azospirillum thermophilum</name>
    <dbReference type="NCBI Taxonomy" id="2202148"/>
    <lineage>
        <taxon>Bacteria</taxon>
        <taxon>Pseudomonadati</taxon>
        <taxon>Pseudomonadota</taxon>
        <taxon>Alphaproteobacteria</taxon>
        <taxon>Rhodospirillales</taxon>
        <taxon>Azospirillaceae</taxon>
        <taxon>Azospirillum</taxon>
    </lineage>
</organism>
<feature type="compositionally biased region" description="Low complexity" evidence="1">
    <location>
        <begin position="190"/>
        <end position="207"/>
    </location>
</feature>
<dbReference type="InterPro" id="IPR014004">
    <property type="entry name" value="Transpt-assoc_nodulatn_dom_bac"/>
</dbReference>
<dbReference type="InterPro" id="IPR051686">
    <property type="entry name" value="Lipoprotein_DolP"/>
</dbReference>
<feature type="region of interest" description="Disordered" evidence="1">
    <location>
        <begin position="1"/>
        <end position="63"/>
    </location>
</feature>
<dbReference type="Proteomes" id="UP000245629">
    <property type="component" value="Chromosome 2"/>
</dbReference>
<evidence type="ECO:0000259" key="2">
    <source>
        <dbReference type="PROSITE" id="PS50914"/>
    </source>
</evidence>
<accession>A0A2S2CS46</accession>
<dbReference type="Pfam" id="PF04972">
    <property type="entry name" value="BON"/>
    <property type="match status" value="1"/>
</dbReference>
<feature type="region of interest" description="Disordered" evidence="1">
    <location>
        <begin position="86"/>
        <end position="135"/>
    </location>
</feature>
<dbReference type="Gene3D" id="3.30.1340.30">
    <property type="match status" value="1"/>
</dbReference>
<dbReference type="RefSeq" id="WP_109328285.1">
    <property type="nucleotide sequence ID" value="NZ_CP029353.1"/>
</dbReference>
<feature type="compositionally biased region" description="Basic and acidic residues" evidence="1">
    <location>
        <begin position="116"/>
        <end position="132"/>
    </location>
</feature>
<feature type="compositionally biased region" description="Basic and acidic residues" evidence="1">
    <location>
        <begin position="1"/>
        <end position="24"/>
    </location>
</feature>
<protein>
    <recommendedName>
        <fullName evidence="2">BON domain-containing protein</fullName>
    </recommendedName>
</protein>
<dbReference type="KEGG" id="azz:DEW08_14685"/>
<proteinExistence type="predicted"/>
<dbReference type="PANTHER" id="PTHR34606">
    <property type="entry name" value="BON DOMAIN-CONTAINING PROTEIN"/>
    <property type="match status" value="1"/>
</dbReference>
<sequence>MADNHDRRDDRQRMERTDRRREDWSADYGRFGSDFGGHGRASHRGGGGTDFGTSQTYRGFGGYGRYGRGQNERFWDREADEASAWFGDEDAERPHRMDNIHAGEGRHRGRGPRGYTRPDERIREDVNDRLTEDPYVDASDIEVTVSGGEVTLSGTVDSRNARRRAEDIAEGVPGVRHVQNDIRASRPGADRASGTRTTGAGASAMAGLGSGGRDAETGSDTGGAGRVSTSRS</sequence>
<name>A0A2S2CS46_9PROT</name>
<dbReference type="EMBL" id="CP029353">
    <property type="protein sequence ID" value="AWK87298.1"/>
    <property type="molecule type" value="Genomic_DNA"/>
</dbReference>
<dbReference type="AlphaFoldDB" id="A0A2S2CS46"/>
<feature type="compositionally biased region" description="Basic and acidic residues" evidence="1">
    <location>
        <begin position="92"/>
        <end position="106"/>
    </location>
</feature>
<evidence type="ECO:0000313" key="4">
    <source>
        <dbReference type="Proteomes" id="UP000245629"/>
    </source>
</evidence>
<dbReference type="PROSITE" id="PS50914">
    <property type="entry name" value="BON"/>
    <property type="match status" value="1"/>
</dbReference>
<dbReference type="InterPro" id="IPR007055">
    <property type="entry name" value="BON_dom"/>
</dbReference>
<reference evidence="4" key="1">
    <citation type="submission" date="2018-05" db="EMBL/GenBank/DDBJ databases">
        <title>Azospirillum thermophila sp. nov., a novel isolated from hot spring.</title>
        <authorList>
            <person name="Zhao Z."/>
        </authorList>
    </citation>
    <scope>NUCLEOTIDE SEQUENCE [LARGE SCALE GENOMIC DNA]</scope>
    <source>
        <strain evidence="4">CFH 70021</strain>
    </source>
</reference>
<evidence type="ECO:0000313" key="3">
    <source>
        <dbReference type="EMBL" id="AWK87298.1"/>
    </source>
</evidence>
<gene>
    <name evidence="3" type="ORF">DEW08_14685</name>
</gene>
<keyword evidence="4" id="KW-1185">Reference proteome</keyword>
<evidence type="ECO:0000256" key="1">
    <source>
        <dbReference type="SAM" id="MobiDB-lite"/>
    </source>
</evidence>